<comment type="caution">
    <text evidence="1">The sequence shown here is derived from an EMBL/GenBank/DDBJ whole genome shotgun (WGS) entry which is preliminary data.</text>
</comment>
<reference evidence="1 2" key="1">
    <citation type="submission" date="2018-06" db="EMBL/GenBank/DDBJ databases">
        <title>Pedobacter endophyticus sp. nov., an endophytic bacterium isolated from a leaf of Triticum aestivum.</title>
        <authorList>
            <person name="Zhang L."/>
        </authorList>
    </citation>
    <scope>NUCLEOTIDE SEQUENCE [LARGE SCALE GENOMIC DNA]</scope>
    <source>
        <strain evidence="1 2">CM134L-2</strain>
    </source>
</reference>
<dbReference type="Proteomes" id="UP000284120">
    <property type="component" value="Unassembled WGS sequence"/>
</dbReference>
<dbReference type="Pfam" id="PF19654">
    <property type="entry name" value="DUF6157"/>
    <property type="match status" value="1"/>
</dbReference>
<dbReference type="InterPro" id="IPR046155">
    <property type="entry name" value="DUF6157"/>
</dbReference>
<dbReference type="AlphaFoldDB" id="A0A443YL42"/>
<keyword evidence="2" id="KW-1185">Reference proteome</keyword>
<accession>A0A443YL42</accession>
<protein>
    <submittedName>
        <fullName evidence="1">Uncharacterized protein</fullName>
    </submittedName>
</protein>
<dbReference type="OrthoDB" id="2361182at2"/>
<dbReference type="RefSeq" id="WP_113649047.1">
    <property type="nucleotide sequence ID" value="NZ_QMHN01000007.1"/>
</dbReference>
<evidence type="ECO:0000313" key="2">
    <source>
        <dbReference type="Proteomes" id="UP000284120"/>
    </source>
</evidence>
<proteinExistence type="predicted"/>
<gene>
    <name evidence="1" type="ORF">DPV69_19270</name>
</gene>
<organism evidence="1 2">
    <name type="scientific">Pedobacter chitinilyticus</name>
    <dbReference type="NCBI Taxonomy" id="2233776"/>
    <lineage>
        <taxon>Bacteria</taxon>
        <taxon>Pseudomonadati</taxon>
        <taxon>Bacteroidota</taxon>
        <taxon>Sphingobacteriia</taxon>
        <taxon>Sphingobacteriales</taxon>
        <taxon>Sphingobacteriaceae</taxon>
        <taxon>Pedobacter</taxon>
    </lineage>
</organism>
<dbReference type="EMBL" id="SAYW01000007">
    <property type="protein sequence ID" value="RWU04455.1"/>
    <property type="molecule type" value="Genomic_DNA"/>
</dbReference>
<sequence length="137" mass="15329">MKIHSTNYYNTFIAVADDCPASKGEIPAEKGGQKTVASLQLEMLGKNPYQYTSDEVLFTLFAQRNDLAGDEMEAARKEFFSKGQACLRASALGKRYGWGIHHNAEGKIAVYGCNTPEYHDYLNQQEVKVVKAMRSKK</sequence>
<name>A0A443YL42_9SPHI</name>
<evidence type="ECO:0000313" key="1">
    <source>
        <dbReference type="EMBL" id="RWU04455.1"/>
    </source>
</evidence>